<accession>A0A6V7GVL6</accession>
<name>A0A6V7GVL6_9HYME</name>
<dbReference type="Pfam" id="PF13843">
    <property type="entry name" value="DDE_Tnp_1_7"/>
    <property type="match status" value="1"/>
</dbReference>
<keyword evidence="3" id="KW-1185">Reference proteome</keyword>
<protein>
    <recommendedName>
        <fullName evidence="1">PiggyBac transposable element-derived protein domain-containing protein</fullName>
    </recommendedName>
</protein>
<sequence length="57" mass="6965">RALLETLIFGKTSTRFLQITWFLHFTNNNTIDHADRLQKIKPIINFFFNEKFKEIYM</sequence>
<feature type="non-terminal residue" evidence="2">
    <location>
        <position position="1"/>
    </location>
</feature>
<organism evidence="2 3">
    <name type="scientific">Heterotrigona itama</name>
    <dbReference type="NCBI Taxonomy" id="395501"/>
    <lineage>
        <taxon>Eukaryota</taxon>
        <taxon>Metazoa</taxon>
        <taxon>Ecdysozoa</taxon>
        <taxon>Arthropoda</taxon>
        <taxon>Hexapoda</taxon>
        <taxon>Insecta</taxon>
        <taxon>Pterygota</taxon>
        <taxon>Neoptera</taxon>
        <taxon>Endopterygota</taxon>
        <taxon>Hymenoptera</taxon>
        <taxon>Apocrita</taxon>
        <taxon>Aculeata</taxon>
        <taxon>Apoidea</taxon>
        <taxon>Anthophila</taxon>
        <taxon>Apidae</taxon>
        <taxon>Heterotrigona</taxon>
    </lineage>
</organism>
<comment type="caution">
    <text evidence="2">The sequence shown here is derived from an EMBL/GenBank/DDBJ whole genome shotgun (WGS) entry which is preliminary data.</text>
</comment>
<dbReference type="Proteomes" id="UP000752696">
    <property type="component" value="Unassembled WGS sequence"/>
</dbReference>
<evidence type="ECO:0000259" key="1">
    <source>
        <dbReference type="Pfam" id="PF13843"/>
    </source>
</evidence>
<feature type="domain" description="PiggyBac transposable element-derived protein" evidence="1">
    <location>
        <begin position="13"/>
        <end position="56"/>
    </location>
</feature>
<proteinExistence type="predicted"/>
<evidence type="ECO:0000313" key="3">
    <source>
        <dbReference type="Proteomes" id="UP000752696"/>
    </source>
</evidence>
<gene>
    <name evidence="2" type="ORF">MHI_LOCUS148012</name>
</gene>
<dbReference type="InterPro" id="IPR029526">
    <property type="entry name" value="PGBD"/>
</dbReference>
<reference evidence="2" key="1">
    <citation type="submission" date="2020-07" db="EMBL/GenBank/DDBJ databases">
        <authorList>
            <person name="Nazaruddin N."/>
        </authorList>
    </citation>
    <scope>NUCLEOTIDE SEQUENCE</scope>
</reference>
<dbReference type="AlphaFoldDB" id="A0A6V7GVL6"/>
<dbReference type="OrthoDB" id="7615285at2759"/>
<evidence type="ECO:0000313" key="2">
    <source>
        <dbReference type="EMBL" id="CAD1469746.1"/>
    </source>
</evidence>
<dbReference type="EMBL" id="CAJDYZ010002891">
    <property type="protein sequence ID" value="CAD1469746.1"/>
    <property type="molecule type" value="Genomic_DNA"/>
</dbReference>